<name>A0ABM6DYP2_9BURK</name>
<evidence type="ECO:0000313" key="2">
    <source>
        <dbReference type="Proteomes" id="UP000095607"/>
    </source>
</evidence>
<organism evidence="1 2">
    <name type="scientific">Delftia tsuruhatensis</name>
    <dbReference type="NCBI Taxonomy" id="180282"/>
    <lineage>
        <taxon>Bacteria</taxon>
        <taxon>Pseudomonadati</taxon>
        <taxon>Pseudomonadota</taxon>
        <taxon>Betaproteobacteria</taxon>
        <taxon>Burkholderiales</taxon>
        <taxon>Comamonadaceae</taxon>
        <taxon>Delftia</taxon>
    </lineage>
</organism>
<dbReference type="EMBL" id="CP017420">
    <property type="protein sequence ID" value="AOV00148.1"/>
    <property type="molecule type" value="Genomic_DNA"/>
</dbReference>
<proteinExistence type="predicted"/>
<dbReference type="Proteomes" id="UP000095607">
    <property type="component" value="Chromosome"/>
</dbReference>
<gene>
    <name evidence="1" type="ORF">BI380_01640</name>
</gene>
<reference evidence="1 2" key="1">
    <citation type="submission" date="2016-09" db="EMBL/GenBank/DDBJ databases">
        <title>Complete genome sequence of Deltia acidovorans CM13 isolated from murine proximal colonic tissue.</title>
        <authorList>
            <person name="Saffarian A."/>
        </authorList>
    </citation>
    <scope>NUCLEOTIDE SEQUENCE [LARGE SCALE GENOMIC DNA]</scope>
    <source>
        <strain evidence="1 2">CM13</strain>
    </source>
</reference>
<sequence>MTERETALVQVIGRHLERDLVAGQHADTVLAHFSAGIGDELVAVFQRYAEAGIRQHFVYPALHFDQFFFSQWDSCEYMLKGVRRRKLPVQHHAAALGQRRMTAAHRQRIIGKKGKRPLQVAGRVRARGRVLDPRGARRWE</sequence>
<keyword evidence="2" id="KW-1185">Reference proteome</keyword>
<accession>A0ABM6DYP2</accession>
<evidence type="ECO:0000313" key="1">
    <source>
        <dbReference type="EMBL" id="AOV00148.1"/>
    </source>
</evidence>
<protein>
    <submittedName>
        <fullName evidence="1">Uncharacterized protein</fullName>
    </submittedName>
</protein>